<evidence type="ECO:0000256" key="1">
    <source>
        <dbReference type="SAM" id="Coils"/>
    </source>
</evidence>
<dbReference type="EMBL" id="CADEAL010004486">
    <property type="protein sequence ID" value="CAB1460600.1"/>
    <property type="molecule type" value="Genomic_DNA"/>
</dbReference>
<sequence length="336" mass="39482">MIEDCRKIAPEEISSQTADTMVTCNNGNSTGKQPMILIPEVEFNRILGEKNQEIAHLLHDNSYFVYKLKQMREWSIEAEARQRDIVLKNYQLERCLTAENGKRLWVESRLKAALTRSQEELEAERSQWYKEKLQLQESLRAATQATKLQSQWERDEFRLQVKHLQVTSSLRTKLTRSKEELEAERSLWNKEKLDLQESLTAATQAVDEQEEEISKIRSALVQAVKETEQARSQWDRDETRRQEEQLQVTSSLRAELSRSKEELEAERSLWYQDKLELQVSLRAAKQAAAGLFVKKCREKQEKEIMENQLIELQKIKAKKKSVFKRFRKFLCCSGEI</sequence>
<name>A0A9N7W572_PLEPL</name>
<comment type="caution">
    <text evidence="2">The sequence shown here is derived from an EMBL/GenBank/DDBJ whole genome shotgun (WGS) entry which is preliminary data.</text>
</comment>
<evidence type="ECO:0000313" key="3">
    <source>
        <dbReference type="Proteomes" id="UP001153269"/>
    </source>
</evidence>
<reference evidence="2" key="1">
    <citation type="submission" date="2020-03" db="EMBL/GenBank/DDBJ databases">
        <authorList>
            <person name="Weist P."/>
        </authorList>
    </citation>
    <scope>NUCLEOTIDE SEQUENCE</scope>
</reference>
<dbReference type="AlphaFoldDB" id="A0A9N7W572"/>
<accession>A0A9N7W572</accession>
<dbReference type="Proteomes" id="UP001153269">
    <property type="component" value="Unassembled WGS sequence"/>
</dbReference>
<proteinExistence type="predicted"/>
<gene>
    <name evidence="2" type="ORF">PLEPLA_LOCUS48451</name>
</gene>
<feature type="coiled-coil region" evidence="1">
    <location>
        <begin position="171"/>
        <end position="266"/>
    </location>
</feature>
<keyword evidence="1" id="KW-0175">Coiled coil</keyword>
<keyword evidence="3" id="KW-1185">Reference proteome</keyword>
<protein>
    <submittedName>
        <fullName evidence="2">Uncharacterized protein</fullName>
    </submittedName>
</protein>
<evidence type="ECO:0000313" key="2">
    <source>
        <dbReference type="EMBL" id="CAB1460600.1"/>
    </source>
</evidence>
<feature type="coiled-coil region" evidence="1">
    <location>
        <begin position="107"/>
        <end position="138"/>
    </location>
</feature>
<organism evidence="2 3">
    <name type="scientific">Pleuronectes platessa</name>
    <name type="common">European plaice</name>
    <dbReference type="NCBI Taxonomy" id="8262"/>
    <lineage>
        <taxon>Eukaryota</taxon>
        <taxon>Metazoa</taxon>
        <taxon>Chordata</taxon>
        <taxon>Craniata</taxon>
        <taxon>Vertebrata</taxon>
        <taxon>Euteleostomi</taxon>
        <taxon>Actinopterygii</taxon>
        <taxon>Neopterygii</taxon>
        <taxon>Teleostei</taxon>
        <taxon>Neoteleostei</taxon>
        <taxon>Acanthomorphata</taxon>
        <taxon>Carangaria</taxon>
        <taxon>Pleuronectiformes</taxon>
        <taxon>Pleuronectoidei</taxon>
        <taxon>Pleuronectidae</taxon>
        <taxon>Pleuronectes</taxon>
    </lineage>
</organism>